<evidence type="ECO:0000313" key="2">
    <source>
        <dbReference type="Proteomes" id="UP000184357"/>
    </source>
</evidence>
<dbReference type="InterPro" id="IPR055755">
    <property type="entry name" value="DUF7331"/>
</dbReference>
<dbReference type="OrthoDB" id="198267at2157"/>
<name>A0A1M5KMH1_9EURY</name>
<proteinExistence type="predicted"/>
<protein>
    <submittedName>
        <fullName evidence="1">Uncharacterized protein</fullName>
    </submittedName>
</protein>
<dbReference type="Pfam" id="PF24018">
    <property type="entry name" value="DUF7331"/>
    <property type="match status" value="1"/>
</dbReference>
<dbReference type="EMBL" id="FQWV01000001">
    <property type="protein sequence ID" value="SHG53900.1"/>
    <property type="molecule type" value="Genomic_DNA"/>
</dbReference>
<keyword evidence="2" id="KW-1185">Reference proteome</keyword>
<reference evidence="1 2" key="1">
    <citation type="submission" date="2016-11" db="EMBL/GenBank/DDBJ databases">
        <authorList>
            <person name="Jaros S."/>
            <person name="Januszkiewicz K."/>
            <person name="Wedrychowicz H."/>
        </authorList>
    </citation>
    <scope>NUCLEOTIDE SEQUENCE [LARGE SCALE GENOMIC DNA]</scope>
    <source>
        <strain evidence="1 2">DSM 9297</strain>
    </source>
</reference>
<dbReference type="RefSeq" id="WP_200778349.1">
    <property type="nucleotide sequence ID" value="NZ_FQWV01000001.1"/>
</dbReference>
<evidence type="ECO:0000313" key="1">
    <source>
        <dbReference type="EMBL" id="SHG53900.1"/>
    </source>
</evidence>
<accession>A0A1M5KMH1</accession>
<gene>
    <name evidence="1" type="ORF">SAMN05443636_0567</name>
</gene>
<sequence>MTHASDSPLDRSGASPDEAVETVEAYEDDGRTVLYDAENPLAWVEASTAVTLADLA</sequence>
<dbReference type="Proteomes" id="UP000184357">
    <property type="component" value="Unassembled WGS sequence"/>
</dbReference>
<dbReference type="AlphaFoldDB" id="A0A1M5KMH1"/>
<dbReference type="STRING" id="43928.SAMN05443636_0567"/>
<organism evidence="1 2">
    <name type="scientific">Halobaculum gomorrense</name>
    <dbReference type="NCBI Taxonomy" id="43928"/>
    <lineage>
        <taxon>Archaea</taxon>
        <taxon>Methanobacteriati</taxon>
        <taxon>Methanobacteriota</taxon>
        <taxon>Stenosarchaea group</taxon>
        <taxon>Halobacteria</taxon>
        <taxon>Halobacteriales</taxon>
        <taxon>Haloferacaceae</taxon>
        <taxon>Halobaculum</taxon>
    </lineage>
</organism>